<feature type="transmembrane region" description="Helical" evidence="1">
    <location>
        <begin position="81"/>
        <end position="105"/>
    </location>
</feature>
<dbReference type="EMBL" id="CP021355">
    <property type="protein sequence ID" value="AWK76043.1"/>
    <property type="molecule type" value="Genomic_DNA"/>
</dbReference>
<reference evidence="2 3" key="1">
    <citation type="submission" date="2017-05" db="EMBL/GenBank/DDBJ databases">
        <title>Isolation of Rhodococcus sp. S2-17 biodegrading of BP-3.</title>
        <authorList>
            <person name="Lee Y."/>
            <person name="Kim K.H."/>
            <person name="Chun B.H."/>
            <person name="Jung H.S."/>
            <person name="Jeon C.O."/>
        </authorList>
    </citation>
    <scope>NUCLEOTIDE SEQUENCE [LARGE SCALE GENOMIC DNA]</scope>
    <source>
        <strain evidence="2 3">S2-17</strain>
        <plasmid evidence="3">prb98</plasmid>
    </source>
</reference>
<dbReference type="OrthoDB" id="9966138at2"/>
<proteinExistence type="predicted"/>
<sequence>MGDMWSNIVTAGPLLAGISAVGALAFTFSKSAILRRREQTLREIKSSFGQGTPQYTAISKLHRATVATLVARQEHGVWKFIWPWMAWLITAAITAQAGFNLGRYVEEGNPFDLDTFAYEVLGSDTPTLFFTLAYVPVLGMIFRTYEHYLLERARTASAFYNTGKVKNTKPISMLAAYMREPRHGRRYGLGFLRDILPGISVMAVGVVAGIMIYIRSASDLERVSCG</sequence>
<evidence type="ECO:0000313" key="2">
    <source>
        <dbReference type="EMBL" id="AWK76043.1"/>
    </source>
</evidence>
<gene>
    <name evidence="2" type="ORF">CBI38_31210</name>
</gene>
<organism evidence="2 3">
    <name type="scientific">Rhodococcus oxybenzonivorans</name>
    <dbReference type="NCBI Taxonomy" id="1990687"/>
    <lineage>
        <taxon>Bacteria</taxon>
        <taxon>Bacillati</taxon>
        <taxon>Actinomycetota</taxon>
        <taxon>Actinomycetes</taxon>
        <taxon>Mycobacteriales</taxon>
        <taxon>Nocardiaceae</taxon>
        <taxon>Rhodococcus</taxon>
    </lineage>
</organism>
<keyword evidence="1" id="KW-1133">Transmembrane helix</keyword>
<geneLocation type="plasmid" evidence="3">
    <name>prb98</name>
</geneLocation>
<dbReference type="AlphaFoldDB" id="A0A2S2C5F4"/>
<feature type="transmembrane region" description="Helical" evidence="1">
    <location>
        <begin position="195"/>
        <end position="214"/>
    </location>
</feature>
<feature type="transmembrane region" description="Helical" evidence="1">
    <location>
        <begin position="6"/>
        <end position="28"/>
    </location>
</feature>
<dbReference type="KEGG" id="roz:CBI38_31210"/>
<keyword evidence="2" id="KW-0614">Plasmid</keyword>
<feature type="transmembrane region" description="Helical" evidence="1">
    <location>
        <begin position="125"/>
        <end position="145"/>
    </location>
</feature>
<keyword evidence="1" id="KW-0472">Membrane</keyword>
<keyword evidence="1" id="KW-0812">Transmembrane</keyword>
<protein>
    <submittedName>
        <fullName evidence="2">Uncharacterized protein</fullName>
    </submittedName>
</protein>
<keyword evidence="3" id="KW-1185">Reference proteome</keyword>
<evidence type="ECO:0000313" key="3">
    <source>
        <dbReference type="Proteomes" id="UP000245711"/>
    </source>
</evidence>
<dbReference type="Proteomes" id="UP000245711">
    <property type="component" value="Plasmid pRB98"/>
</dbReference>
<name>A0A2S2C5F4_9NOCA</name>
<evidence type="ECO:0000256" key="1">
    <source>
        <dbReference type="SAM" id="Phobius"/>
    </source>
</evidence>
<accession>A0A2S2C5F4</accession>